<dbReference type="AlphaFoldDB" id="X0UEX3"/>
<evidence type="ECO:0000259" key="3">
    <source>
        <dbReference type="Pfam" id="PF00724"/>
    </source>
</evidence>
<name>X0UEX3_9ZZZZ</name>
<dbReference type="PANTHER" id="PTHR43656:SF2">
    <property type="entry name" value="BINDING OXIDOREDUCTASE, PUTATIVE (AFU_ORTHOLOGUE AFUA_2G08260)-RELATED"/>
    <property type="match status" value="1"/>
</dbReference>
<sequence length="128" mass="14100">RIVMAPMTTNWAPDDGTISQKMIDYWEERAKGGVGLIIFEAVTIDAAFPYIIRTVGLWDDNLIPSFKRFVDAMHAHGAKVAPQISHPGPESFSWLKGVQPVGPSPVVCKTHGQVCRELTLEEIKTIVG</sequence>
<feature type="domain" description="NADH:flavin oxidoreductase/NADH oxidase N-terminal" evidence="3">
    <location>
        <begin position="1"/>
        <end position="127"/>
    </location>
</feature>
<dbReference type="InterPro" id="IPR013785">
    <property type="entry name" value="Aldolase_TIM"/>
</dbReference>
<dbReference type="Gene3D" id="3.20.20.70">
    <property type="entry name" value="Aldolase class I"/>
    <property type="match status" value="1"/>
</dbReference>
<dbReference type="EMBL" id="BARS01013732">
    <property type="protein sequence ID" value="GAF98942.1"/>
    <property type="molecule type" value="Genomic_DNA"/>
</dbReference>
<dbReference type="GO" id="GO:0016491">
    <property type="term" value="F:oxidoreductase activity"/>
    <property type="evidence" value="ECO:0007669"/>
    <property type="project" value="UniProtKB-KW"/>
</dbReference>
<feature type="non-terminal residue" evidence="4">
    <location>
        <position position="128"/>
    </location>
</feature>
<accession>X0UEX3</accession>
<proteinExistence type="predicted"/>
<comment type="caution">
    <text evidence="4">The sequence shown here is derived from an EMBL/GenBank/DDBJ whole genome shotgun (WGS) entry which is preliminary data.</text>
</comment>
<dbReference type="InterPro" id="IPR001155">
    <property type="entry name" value="OxRdtase_FMN_N"/>
</dbReference>
<feature type="non-terminal residue" evidence="4">
    <location>
        <position position="1"/>
    </location>
</feature>
<keyword evidence="1" id="KW-0285">Flavoprotein</keyword>
<organism evidence="4">
    <name type="scientific">marine sediment metagenome</name>
    <dbReference type="NCBI Taxonomy" id="412755"/>
    <lineage>
        <taxon>unclassified sequences</taxon>
        <taxon>metagenomes</taxon>
        <taxon>ecological metagenomes</taxon>
    </lineage>
</organism>
<dbReference type="GO" id="GO:0010181">
    <property type="term" value="F:FMN binding"/>
    <property type="evidence" value="ECO:0007669"/>
    <property type="project" value="InterPro"/>
</dbReference>
<dbReference type="SUPFAM" id="SSF51395">
    <property type="entry name" value="FMN-linked oxidoreductases"/>
    <property type="match status" value="1"/>
</dbReference>
<dbReference type="Pfam" id="PF00724">
    <property type="entry name" value="Oxidored_FMN"/>
    <property type="match status" value="1"/>
</dbReference>
<dbReference type="InterPro" id="IPR051799">
    <property type="entry name" value="NADH_flavin_oxidoreductase"/>
</dbReference>
<gene>
    <name evidence="4" type="ORF">S01H1_23644</name>
</gene>
<reference evidence="4" key="1">
    <citation type="journal article" date="2014" name="Front. Microbiol.">
        <title>High frequency of phylogenetically diverse reductive dehalogenase-homologous genes in deep subseafloor sedimentary metagenomes.</title>
        <authorList>
            <person name="Kawai M."/>
            <person name="Futagami T."/>
            <person name="Toyoda A."/>
            <person name="Takaki Y."/>
            <person name="Nishi S."/>
            <person name="Hori S."/>
            <person name="Arai W."/>
            <person name="Tsubouchi T."/>
            <person name="Morono Y."/>
            <person name="Uchiyama I."/>
            <person name="Ito T."/>
            <person name="Fujiyama A."/>
            <person name="Inagaki F."/>
            <person name="Takami H."/>
        </authorList>
    </citation>
    <scope>NUCLEOTIDE SEQUENCE</scope>
    <source>
        <strain evidence="4">Expedition CK06-06</strain>
    </source>
</reference>
<keyword evidence="2" id="KW-0560">Oxidoreductase</keyword>
<evidence type="ECO:0000256" key="1">
    <source>
        <dbReference type="ARBA" id="ARBA00022630"/>
    </source>
</evidence>
<evidence type="ECO:0000313" key="4">
    <source>
        <dbReference type="EMBL" id="GAF98942.1"/>
    </source>
</evidence>
<protein>
    <recommendedName>
        <fullName evidence="3">NADH:flavin oxidoreductase/NADH oxidase N-terminal domain-containing protein</fullName>
    </recommendedName>
</protein>
<dbReference type="PANTHER" id="PTHR43656">
    <property type="entry name" value="BINDING OXIDOREDUCTASE, PUTATIVE (AFU_ORTHOLOGUE AFUA_2G08260)-RELATED"/>
    <property type="match status" value="1"/>
</dbReference>
<evidence type="ECO:0000256" key="2">
    <source>
        <dbReference type="ARBA" id="ARBA00023002"/>
    </source>
</evidence>